<dbReference type="InterPro" id="IPR001986">
    <property type="entry name" value="Enolpyruvate_Tfrase_dom"/>
</dbReference>
<feature type="binding site" evidence="8">
    <location>
        <position position="30"/>
    </location>
    <ligand>
        <name>3-phosphoshikimate</name>
        <dbReference type="ChEBI" id="CHEBI:145989"/>
    </ligand>
</feature>
<feature type="binding site" evidence="8">
    <location>
        <position position="402"/>
    </location>
    <ligand>
        <name>phosphoenolpyruvate</name>
        <dbReference type="ChEBI" id="CHEBI:58702"/>
    </ligand>
</feature>
<dbReference type="InterPro" id="IPR023193">
    <property type="entry name" value="EPSP_synthase_CS"/>
</dbReference>
<comment type="subunit">
    <text evidence="8">Monomer.</text>
</comment>
<dbReference type="EC" id="2.5.1.19" evidence="8"/>
<evidence type="ECO:0000256" key="4">
    <source>
        <dbReference type="ARBA" id="ARBA00022605"/>
    </source>
</evidence>
<dbReference type="PROSITE" id="PS00104">
    <property type="entry name" value="EPSP_SYNTHASE_1"/>
    <property type="match status" value="1"/>
</dbReference>
<evidence type="ECO:0000313" key="10">
    <source>
        <dbReference type="EMBL" id="MCX5567718.1"/>
    </source>
</evidence>
<dbReference type="PROSITE" id="PS00885">
    <property type="entry name" value="EPSP_SYNTHASE_2"/>
    <property type="match status" value="1"/>
</dbReference>
<evidence type="ECO:0000256" key="2">
    <source>
        <dbReference type="ARBA" id="ARBA00009948"/>
    </source>
</evidence>
<dbReference type="EMBL" id="JAPKNK010000001">
    <property type="protein sequence ID" value="MCX5567718.1"/>
    <property type="molecule type" value="Genomic_DNA"/>
</dbReference>
<comment type="catalytic activity">
    <reaction evidence="7">
        <text>3-phosphoshikimate + phosphoenolpyruvate = 5-O-(1-carboxyvinyl)-3-phosphoshikimate + phosphate</text>
        <dbReference type="Rhea" id="RHEA:21256"/>
        <dbReference type="ChEBI" id="CHEBI:43474"/>
        <dbReference type="ChEBI" id="CHEBI:57701"/>
        <dbReference type="ChEBI" id="CHEBI:58702"/>
        <dbReference type="ChEBI" id="CHEBI:145989"/>
        <dbReference type="EC" id="2.5.1.19"/>
    </reaction>
    <physiologicalReaction direction="left-to-right" evidence="7">
        <dbReference type="Rhea" id="RHEA:21257"/>
    </physiologicalReaction>
</comment>
<evidence type="ECO:0000313" key="11">
    <source>
        <dbReference type="Proteomes" id="UP001144805"/>
    </source>
</evidence>
<feature type="binding site" evidence="8">
    <location>
        <position position="102"/>
    </location>
    <ligand>
        <name>phosphoenolpyruvate</name>
        <dbReference type="ChEBI" id="CHEBI:58702"/>
    </ligand>
</feature>
<evidence type="ECO:0000256" key="6">
    <source>
        <dbReference type="ARBA" id="ARBA00023141"/>
    </source>
</evidence>
<dbReference type="Gene3D" id="3.65.10.10">
    <property type="entry name" value="Enolpyruvate transferase domain"/>
    <property type="match status" value="2"/>
</dbReference>
<dbReference type="GO" id="GO:0009423">
    <property type="term" value="P:chorismate biosynthetic process"/>
    <property type="evidence" value="ECO:0007669"/>
    <property type="project" value="UniProtKB-UniRule"/>
</dbReference>
<keyword evidence="5 8" id="KW-0808">Transferase</keyword>
<evidence type="ECO:0000256" key="1">
    <source>
        <dbReference type="ARBA" id="ARBA00004811"/>
    </source>
</evidence>
<dbReference type="PANTHER" id="PTHR21090">
    <property type="entry name" value="AROM/DEHYDROQUINATE SYNTHASE"/>
    <property type="match status" value="1"/>
</dbReference>
<dbReference type="NCBIfam" id="TIGR01356">
    <property type="entry name" value="aroA"/>
    <property type="match status" value="1"/>
</dbReference>
<comment type="subcellular location">
    <subcellularLocation>
        <location evidence="8">Cytoplasm</location>
    </subcellularLocation>
</comment>
<dbReference type="Pfam" id="PF00275">
    <property type="entry name" value="EPSP_synthase"/>
    <property type="match status" value="1"/>
</dbReference>
<keyword evidence="6 8" id="KW-0057">Aromatic amino acid biosynthesis</keyword>
<dbReference type="GO" id="GO:0003866">
    <property type="term" value="F:3-phosphoshikimate 1-carboxyvinyltransferase activity"/>
    <property type="evidence" value="ECO:0007669"/>
    <property type="project" value="UniProtKB-UniRule"/>
</dbReference>
<comment type="function">
    <text evidence="8">Catalyzes the transfer of the enolpyruvyl moiety of phosphoenolpyruvate (PEP) to the 5-hydroxyl of shikimate-3-phosphate (S3P) to produce enolpyruvyl shikimate-3-phosphate and inorganic phosphate.</text>
</comment>
<evidence type="ECO:0000256" key="7">
    <source>
        <dbReference type="ARBA" id="ARBA00044633"/>
    </source>
</evidence>
<evidence type="ECO:0000256" key="8">
    <source>
        <dbReference type="HAMAP-Rule" id="MF_00210"/>
    </source>
</evidence>
<dbReference type="InterPro" id="IPR036968">
    <property type="entry name" value="Enolpyruvate_Tfrase_sf"/>
</dbReference>
<dbReference type="CDD" id="cd01556">
    <property type="entry name" value="EPSP_synthase"/>
    <property type="match status" value="1"/>
</dbReference>
<dbReference type="AlphaFoldDB" id="A0A9X3E0M8"/>
<accession>A0A9X3E0M8</accession>
<organism evidence="10 11">
    <name type="scientific">Kaistia nematophila</name>
    <dbReference type="NCBI Taxonomy" id="2994654"/>
    <lineage>
        <taxon>Bacteria</taxon>
        <taxon>Pseudomonadati</taxon>
        <taxon>Pseudomonadota</taxon>
        <taxon>Alphaproteobacteria</taxon>
        <taxon>Hyphomicrobiales</taxon>
        <taxon>Kaistiaceae</taxon>
        <taxon>Kaistia</taxon>
    </lineage>
</organism>
<dbReference type="SUPFAM" id="SSF55205">
    <property type="entry name" value="EPT/RTPC-like"/>
    <property type="match status" value="1"/>
</dbReference>
<dbReference type="InterPro" id="IPR013792">
    <property type="entry name" value="RNA3'P_cycl/enolpyr_Trfase_a/b"/>
</dbReference>
<feature type="binding site" evidence="8">
    <location>
        <position position="175"/>
    </location>
    <ligand>
        <name>3-phosphoshikimate</name>
        <dbReference type="ChEBI" id="CHEBI:145989"/>
    </ligand>
</feature>
<feature type="binding site" evidence="8">
    <location>
        <position position="34"/>
    </location>
    <ligand>
        <name>3-phosphoshikimate</name>
        <dbReference type="ChEBI" id="CHEBI:145989"/>
    </ligand>
</feature>
<comment type="caution">
    <text evidence="10">The sequence shown here is derived from an EMBL/GenBank/DDBJ whole genome shotgun (WGS) entry which is preliminary data.</text>
</comment>
<sequence length="452" mass="46808">MPSAAPPPAALTARTAGPLRGRVRVPGDKSISHRALMLGAVAIGETTIEGLLEGADTQATAAALRAFGASVTRTGAGIWKVRGVGVGGFLEPEDVIDYGNSGTGARLALGLVGSQAISATFGGDASLRNRPMGRVLDPLRRMGVQVLARSKDRLPLTLKGPDITLPIEYRVPVPSARVKSAVLFAGLNTPGVTTIIEPTPTRDHTERLLQAFGAAIEIELGADGERVVRLEGRRDLKPQQVAIPGDPSSAAFLIVAALLIEGSELTIEAVLLNPMRTGLIETLIEMGGDIEIGNRRTIGGEAVGDIHVRASRLRGVVVPAERAPSMIDEYPALAIAAAFAEGITVMDGIGELRLKESDRLASLAAGLGANGVTVEEGPESLAVTGGAVRIGGGDVATRRDHRIGISFLVLGLAGQAPVTIDDATPIDIHFPEFQALMSGLGAHFERAEPAAA</sequence>
<dbReference type="GO" id="GO:0008652">
    <property type="term" value="P:amino acid biosynthetic process"/>
    <property type="evidence" value="ECO:0007669"/>
    <property type="project" value="UniProtKB-KW"/>
</dbReference>
<reference evidence="10" key="1">
    <citation type="submission" date="2022-11" db="EMBL/GenBank/DDBJ databases">
        <title>Biodiversity and phylogenetic relationships of bacteria.</title>
        <authorList>
            <person name="Machado R.A.R."/>
            <person name="Bhat A."/>
            <person name="Loulou A."/>
            <person name="Kallel S."/>
        </authorList>
    </citation>
    <scope>NUCLEOTIDE SEQUENCE</scope>
    <source>
        <strain evidence="10">K-TC2</strain>
    </source>
</reference>
<proteinExistence type="inferred from homology"/>
<protein>
    <recommendedName>
        <fullName evidence="8">3-phosphoshikimate 1-carboxyvinyltransferase</fullName>
        <ecNumber evidence="8">2.5.1.19</ecNumber>
    </recommendedName>
    <alternativeName>
        <fullName evidence="8">5-enolpyruvylshikimate-3-phosphate synthase</fullName>
        <shortName evidence="8">EPSP synthase</shortName>
        <shortName evidence="8">EPSPS</shortName>
    </alternativeName>
</protein>
<keyword evidence="3 8" id="KW-0963">Cytoplasm</keyword>
<dbReference type="HAMAP" id="MF_00210">
    <property type="entry name" value="EPSP_synth"/>
    <property type="match status" value="1"/>
</dbReference>
<evidence type="ECO:0000256" key="5">
    <source>
        <dbReference type="ARBA" id="ARBA00022679"/>
    </source>
</evidence>
<dbReference type="PANTHER" id="PTHR21090:SF5">
    <property type="entry name" value="PENTAFUNCTIONAL AROM POLYPEPTIDE"/>
    <property type="match status" value="1"/>
</dbReference>
<feature type="domain" description="Enolpyruvate transferase" evidence="9">
    <location>
        <begin position="16"/>
        <end position="434"/>
    </location>
</feature>
<dbReference type="FunFam" id="3.65.10.10:FF:000005">
    <property type="entry name" value="3-phosphoshikimate 1-carboxyvinyltransferase"/>
    <property type="match status" value="1"/>
</dbReference>
<feature type="binding site" evidence="8">
    <location>
        <position position="29"/>
    </location>
    <ligand>
        <name>phosphoenolpyruvate</name>
        <dbReference type="ChEBI" id="CHEBI:58702"/>
    </ligand>
</feature>
<dbReference type="GO" id="GO:0009073">
    <property type="term" value="P:aromatic amino acid family biosynthetic process"/>
    <property type="evidence" value="ECO:0007669"/>
    <property type="project" value="UniProtKB-KW"/>
</dbReference>
<dbReference type="PIRSF" id="PIRSF000505">
    <property type="entry name" value="EPSPS"/>
    <property type="match status" value="1"/>
</dbReference>
<feature type="binding site" evidence="8">
    <location>
        <position position="359"/>
    </location>
    <ligand>
        <name>phosphoenolpyruvate</name>
        <dbReference type="ChEBI" id="CHEBI:58702"/>
    </ligand>
</feature>
<name>A0A9X3E0M8_9HYPH</name>
<feature type="binding site" evidence="8">
    <location>
        <position position="355"/>
    </location>
    <ligand>
        <name>3-phosphoshikimate</name>
        <dbReference type="ChEBI" id="CHEBI:145989"/>
    </ligand>
</feature>
<dbReference type="InterPro" id="IPR006264">
    <property type="entry name" value="EPSP_synthase"/>
</dbReference>
<feature type="active site" description="Proton acceptor" evidence="8">
    <location>
        <position position="328"/>
    </location>
</feature>
<dbReference type="Proteomes" id="UP001144805">
    <property type="component" value="Unassembled WGS sequence"/>
</dbReference>
<comment type="similarity">
    <text evidence="2 8">Belongs to the EPSP synthase family.</text>
</comment>
<dbReference type="RefSeq" id="WP_266336702.1">
    <property type="nucleotide sequence ID" value="NZ_JAPKNK010000001.1"/>
</dbReference>
<evidence type="ECO:0000259" key="9">
    <source>
        <dbReference type="Pfam" id="PF00275"/>
    </source>
</evidence>
<keyword evidence="11" id="KW-1185">Reference proteome</keyword>
<evidence type="ECO:0000256" key="3">
    <source>
        <dbReference type="ARBA" id="ARBA00022490"/>
    </source>
</evidence>
<keyword evidence="4 8" id="KW-0028">Amino-acid biosynthesis</keyword>
<feature type="binding site" evidence="8">
    <location>
        <position position="328"/>
    </location>
    <ligand>
        <name>3-phosphoshikimate</name>
        <dbReference type="ChEBI" id="CHEBI:145989"/>
    </ligand>
</feature>
<gene>
    <name evidence="8 10" type="primary">aroA</name>
    <name evidence="10" type="ORF">OSH07_00775</name>
</gene>
<comment type="caution">
    <text evidence="8">Lacks conserved residue(s) required for the propagation of feature annotation.</text>
</comment>
<feature type="binding site" evidence="8">
    <location>
        <position position="130"/>
    </location>
    <ligand>
        <name>phosphoenolpyruvate</name>
        <dbReference type="ChEBI" id="CHEBI:58702"/>
    </ligand>
</feature>
<feature type="binding site" evidence="8">
    <location>
        <position position="29"/>
    </location>
    <ligand>
        <name>3-phosphoshikimate</name>
        <dbReference type="ChEBI" id="CHEBI:145989"/>
    </ligand>
</feature>
<comment type="pathway">
    <text evidence="1 8">Metabolic intermediate biosynthesis; chorismate biosynthesis; chorismate from D-erythrose 4-phosphate and phosphoenolpyruvate: step 6/7.</text>
</comment>
<dbReference type="GO" id="GO:0005737">
    <property type="term" value="C:cytoplasm"/>
    <property type="evidence" value="ECO:0007669"/>
    <property type="project" value="UniProtKB-SubCell"/>
</dbReference>